<feature type="region of interest" description="Disordered" evidence="1">
    <location>
        <begin position="73"/>
        <end position="101"/>
    </location>
</feature>
<feature type="region of interest" description="Disordered" evidence="1">
    <location>
        <begin position="1"/>
        <end position="28"/>
    </location>
</feature>
<proteinExistence type="predicted"/>
<evidence type="ECO:0000256" key="1">
    <source>
        <dbReference type="SAM" id="MobiDB-lite"/>
    </source>
</evidence>
<dbReference type="EMBL" id="QGHB01000019">
    <property type="protein sequence ID" value="PWK81111.1"/>
    <property type="molecule type" value="Genomic_DNA"/>
</dbReference>
<gene>
    <name evidence="2" type="ORF">C8D88_11920</name>
</gene>
<sequence>MNEPPGQPARAPRNQAHSKESTNTPQRQFWTAHDRVLQLLRLTRRHPPVLRVGDQVAHRRVICAVSVNELLQSTRSPARRRRGSPPGSPSRCRSSPERRKRPALAELGRQVTAVPVDEVLQWWMLAHVRLVVGLACGRGEVVQAVELSGAQFNAVGGGAFFDARDPAGSGDGGDVVAAGQQPCQRGLCRGGSRCTATSGVDVQLGVAVTRADARTEKPNEQERSRRSIRAVASQCECLGGVPRDRLHEMQGAGRTARPNRWCGRCSAAAGWPRRCWCPFFSCSADCARR</sequence>
<dbReference type="Proteomes" id="UP000246005">
    <property type="component" value="Unassembled WGS sequence"/>
</dbReference>
<reference evidence="2 3" key="1">
    <citation type="submission" date="2018-05" db="EMBL/GenBank/DDBJ databases">
        <title>Genomic Encyclopedia of Type Strains, Phase IV (KMG-IV): sequencing the most valuable type-strain genomes for metagenomic binning, comparative biology and taxonomic classification.</title>
        <authorList>
            <person name="Goeker M."/>
        </authorList>
    </citation>
    <scope>NUCLEOTIDE SEQUENCE [LARGE SCALE GENOMIC DNA]</scope>
    <source>
        <strain evidence="2 3">DSM 45480</strain>
    </source>
</reference>
<protein>
    <submittedName>
        <fullName evidence="2">Uncharacterized protein</fullName>
    </submittedName>
</protein>
<evidence type="ECO:0000313" key="3">
    <source>
        <dbReference type="Proteomes" id="UP000246005"/>
    </source>
</evidence>
<name>A0A316HIS3_9PSEU</name>
<comment type="caution">
    <text evidence="2">The sequence shown here is derived from an EMBL/GenBank/DDBJ whole genome shotgun (WGS) entry which is preliminary data.</text>
</comment>
<organism evidence="2 3">
    <name type="scientific">Lentzea atacamensis</name>
    <dbReference type="NCBI Taxonomy" id="531938"/>
    <lineage>
        <taxon>Bacteria</taxon>
        <taxon>Bacillati</taxon>
        <taxon>Actinomycetota</taxon>
        <taxon>Actinomycetes</taxon>
        <taxon>Pseudonocardiales</taxon>
        <taxon>Pseudonocardiaceae</taxon>
        <taxon>Lentzea</taxon>
    </lineage>
</organism>
<evidence type="ECO:0000313" key="2">
    <source>
        <dbReference type="EMBL" id="PWK81111.1"/>
    </source>
</evidence>
<dbReference type="AlphaFoldDB" id="A0A316HIS3"/>
<accession>A0A316HIS3</accession>